<comment type="subcellular location">
    <subcellularLocation>
        <location evidence="3">Cytoplasm</location>
    </subcellularLocation>
</comment>
<dbReference type="NCBIfam" id="NF000936">
    <property type="entry name" value="PRK00092.4-1"/>
    <property type="match status" value="1"/>
</dbReference>
<dbReference type="PANTHER" id="PTHR33867">
    <property type="entry name" value="RIBOSOME MATURATION FACTOR RIMP"/>
    <property type="match status" value="1"/>
</dbReference>
<accession>A0A0G9JV56</accession>
<keyword evidence="2 3" id="KW-0690">Ribosome biogenesis</keyword>
<evidence type="ECO:0000259" key="4">
    <source>
        <dbReference type="Pfam" id="PF02576"/>
    </source>
</evidence>
<organism evidence="6 7">
    <name type="scientific">Aliarcobacter butzleri L348</name>
    <dbReference type="NCBI Taxonomy" id="1447256"/>
    <lineage>
        <taxon>Bacteria</taxon>
        <taxon>Pseudomonadati</taxon>
        <taxon>Campylobacterota</taxon>
        <taxon>Epsilonproteobacteria</taxon>
        <taxon>Campylobacterales</taxon>
        <taxon>Arcobacteraceae</taxon>
        <taxon>Aliarcobacter</taxon>
    </lineage>
</organism>
<sequence>MSLEESIKLTVESLGAKLYDISTLREHDKNIFRVSITCEGGVNLDKCAEISRMLSPILDVEEPMNGEYILEVSSPGIERKLKKVDHFLASTGEKVKVKNFATEVFKGELISANEEKIVIKTEFGNEELTYDNILSAATYFEW</sequence>
<reference evidence="6 7" key="1">
    <citation type="submission" date="2014-01" db="EMBL/GenBank/DDBJ databases">
        <title>Development of a Comparative Genomic Fingerprinting Assay for High Resolution Genotyping of Arcobacter butzleri.</title>
        <authorList>
            <person name="Webb A.L."/>
            <person name="Inglis G.D."/>
            <person name="Kruczkiewicz P."/>
            <person name="Selinger L.B."/>
            <person name="Taboada E.N."/>
        </authorList>
    </citation>
    <scope>NUCLEOTIDE SEQUENCE [LARGE SCALE GENOMIC DNA]</scope>
    <source>
        <strain evidence="6 7">L348</strain>
    </source>
</reference>
<gene>
    <name evidence="3" type="primary">rimP</name>
    <name evidence="6" type="ORF">AA20_09600</name>
</gene>
<dbReference type="SUPFAM" id="SSF74942">
    <property type="entry name" value="YhbC-like, C-terminal domain"/>
    <property type="match status" value="1"/>
</dbReference>
<dbReference type="RefSeq" id="WP_046997098.1">
    <property type="nucleotide sequence ID" value="NZ_JAIQ01000133.1"/>
</dbReference>
<dbReference type="Pfam" id="PF17384">
    <property type="entry name" value="DUF150_C"/>
    <property type="match status" value="1"/>
</dbReference>
<dbReference type="InterPro" id="IPR035956">
    <property type="entry name" value="RimP_N_sf"/>
</dbReference>
<comment type="caution">
    <text evidence="6">The sequence shown here is derived from an EMBL/GenBank/DDBJ whole genome shotgun (WGS) entry which is preliminary data.</text>
</comment>
<dbReference type="GO" id="GO:0000028">
    <property type="term" value="P:ribosomal small subunit assembly"/>
    <property type="evidence" value="ECO:0007669"/>
    <property type="project" value="TreeGrafter"/>
</dbReference>
<evidence type="ECO:0000256" key="3">
    <source>
        <dbReference type="HAMAP-Rule" id="MF_01077"/>
    </source>
</evidence>
<evidence type="ECO:0000256" key="2">
    <source>
        <dbReference type="ARBA" id="ARBA00022517"/>
    </source>
</evidence>
<dbReference type="PANTHER" id="PTHR33867:SF1">
    <property type="entry name" value="RIBOSOME MATURATION FACTOR RIMP"/>
    <property type="match status" value="1"/>
</dbReference>
<keyword evidence="1 3" id="KW-0963">Cytoplasm</keyword>
<dbReference type="InterPro" id="IPR036847">
    <property type="entry name" value="RimP_C_sf"/>
</dbReference>
<evidence type="ECO:0000313" key="7">
    <source>
        <dbReference type="Proteomes" id="UP000035514"/>
    </source>
</evidence>
<dbReference type="InterPro" id="IPR028989">
    <property type="entry name" value="RimP_N"/>
</dbReference>
<dbReference type="Proteomes" id="UP000035514">
    <property type="component" value="Unassembled WGS sequence"/>
</dbReference>
<comment type="function">
    <text evidence="3">Required for maturation of 30S ribosomal subunits.</text>
</comment>
<proteinExistence type="inferred from homology"/>
<dbReference type="PATRIC" id="fig|1447256.3.peg.1876"/>
<dbReference type="InterPro" id="IPR028998">
    <property type="entry name" value="RimP_C"/>
</dbReference>
<protein>
    <recommendedName>
        <fullName evidence="3">Ribosome maturation factor RimP</fullName>
    </recommendedName>
</protein>
<dbReference type="AlphaFoldDB" id="A0A0G9JV56"/>
<evidence type="ECO:0000259" key="5">
    <source>
        <dbReference type="Pfam" id="PF17384"/>
    </source>
</evidence>
<comment type="similarity">
    <text evidence="3">Belongs to the RimP family.</text>
</comment>
<dbReference type="SUPFAM" id="SSF75420">
    <property type="entry name" value="YhbC-like, N-terminal domain"/>
    <property type="match status" value="1"/>
</dbReference>
<dbReference type="CDD" id="cd01734">
    <property type="entry name" value="YlxS_C"/>
    <property type="match status" value="1"/>
</dbReference>
<dbReference type="HAMAP" id="MF_01077">
    <property type="entry name" value="RimP"/>
    <property type="match status" value="1"/>
</dbReference>
<dbReference type="FunFam" id="3.30.300.70:FF:000001">
    <property type="entry name" value="Ribosome maturation factor RimP"/>
    <property type="match status" value="1"/>
</dbReference>
<dbReference type="Pfam" id="PF02576">
    <property type="entry name" value="RimP_N"/>
    <property type="match status" value="1"/>
</dbReference>
<dbReference type="EMBL" id="JAIQ01000133">
    <property type="protein sequence ID" value="KLD98133.1"/>
    <property type="molecule type" value="Genomic_DNA"/>
</dbReference>
<name>A0A0G9JV56_9BACT</name>
<feature type="domain" description="Ribosome maturation factor RimP N-terminal" evidence="4">
    <location>
        <begin position="7"/>
        <end position="78"/>
    </location>
</feature>
<feature type="domain" description="Ribosome maturation factor RimP C-terminal" evidence="5">
    <location>
        <begin position="81"/>
        <end position="142"/>
    </location>
</feature>
<evidence type="ECO:0000313" key="6">
    <source>
        <dbReference type="EMBL" id="KLD98133.1"/>
    </source>
</evidence>
<dbReference type="GO" id="GO:0005829">
    <property type="term" value="C:cytosol"/>
    <property type="evidence" value="ECO:0007669"/>
    <property type="project" value="TreeGrafter"/>
</dbReference>
<evidence type="ECO:0000256" key="1">
    <source>
        <dbReference type="ARBA" id="ARBA00022490"/>
    </source>
</evidence>
<dbReference type="InterPro" id="IPR003728">
    <property type="entry name" value="Ribosome_maturation_RimP"/>
</dbReference>
<dbReference type="GO" id="GO:0006412">
    <property type="term" value="P:translation"/>
    <property type="evidence" value="ECO:0007669"/>
    <property type="project" value="TreeGrafter"/>
</dbReference>
<dbReference type="Gene3D" id="3.30.300.70">
    <property type="entry name" value="RimP-like superfamily, N-terminal"/>
    <property type="match status" value="1"/>
</dbReference>